<sequence>MKIGIAGAGIIGRLSALLLHQRGHQVTLFDRDGIDNGSACSYTAAGMLTPISEADVNEPLVYQLGVESLKRWPALVKNINGEVFYHTGGSIVVAHRQDQADYHRFLQAVNHNAKPTRDQLQMLNQQQLAELEPALAERFHQAAYTPDEAWLCPCCVMPTLGEQLVASRVPFYTHSEITAVEDNTITIKGRARSTDHVFDKVIDSRGLGGRDALPQLRGVRGEIIWVRAPDVDINRLVRLMHPRYRIYIVPRRDDLYLIGATQIESEDYSEISVRSSLELLSAAYSVHPGFAEGRVIKSDVNVRPALPDNQPKIFVDGDVFRVNGLFRHGYLMAPAIVDELIERIENEDYQSPFENLFRDIE</sequence>
<evidence type="ECO:0000256" key="9">
    <source>
        <dbReference type="ARBA" id="ARBA00039751"/>
    </source>
</evidence>
<accession>A0ABM9AEC1</accession>
<comment type="cofactor">
    <cofactor evidence="1">
        <name>FAD</name>
        <dbReference type="ChEBI" id="CHEBI:57692"/>
    </cofactor>
</comment>
<comment type="caution">
    <text evidence="12">The sequence shown here is derived from an EMBL/GenBank/DDBJ whole genome shotgun (WGS) entry which is preliminary data.</text>
</comment>
<evidence type="ECO:0000256" key="8">
    <source>
        <dbReference type="ARBA" id="ARBA00039101"/>
    </source>
</evidence>
<dbReference type="EMBL" id="CAKLPX010000001">
    <property type="protein sequence ID" value="CAH0991550.1"/>
    <property type="molecule type" value="Genomic_DNA"/>
</dbReference>
<gene>
    <name evidence="12" type="primary">thiO</name>
    <name evidence="12" type="ORF">SIN8267_01658</name>
</gene>
<evidence type="ECO:0000256" key="5">
    <source>
        <dbReference type="ARBA" id="ARBA00022827"/>
    </source>
</evidence>
<organism evidence="12 13">
    <name type="scientific">Sinobacterium norvegicum</name>
    <dbReference type="NCBI Taxonomy" id="1641715"/>
    <lineage>
        <taxon>Bacteria</taxon>
        <taxon>Pseudomonadati</taxon>
        <taxon>Pseudomonadota</taxon>
        <taxon>Gammaproteobacteria</taxon>
        <taxon>Cellvibrionales</taxon>
        <taxon>Spongiibacteraceae</taxon>
        <taxon>Sinobacterium</taxon>
    </lineage>
</organism>
<dbReference type="SUPFAM" id="SSF54373">
    <property type="entry name" value="FAD-linked reductases, C-terminal domain"/>
    <property type="match status" value="1"/>
</dbReference>
<evidence type="ECO:0000256" key="3">
    <source>
        <dbReference type="ARBA" id="ARBA00006730"/>
    </source>
</evidence>
<evidence type="ECO:0000256" key="7">
    <source>
        <dbReference type="ARBA" id="ARBA00023002"/>
    </source>
</evidence>
<name>A0ABM9AEC1_9GAMM</name>
<feature type="domain" description="FAD dependent oxidoreductase" evidence="11">
    <location>
        <begin position="3"/>
        <end position="340"/>
    </location>
</feature>
<dbReference type="GO" id="GO:0043799">
    <property type="term" value="F:glycine oxidase activity"/>
    <property type="evidence" value="ECO:0007669"/>
    <property type="project" value="UniProtKB-EC"/>
</dbReference>
<dbReference type="EC" id="1.4.3.3" evidence="8"/>
<proteinExistence type="inferred from homology"/>
<evidence type="ECO:0000313" key="13">
    <source>
        <dbReference type="Proteomes" id="UP000838100"/>
    </source>
</evidence>
<keyword evidence="6" id="KW-0784">Thiamine biosynthesis</keyword>
<evidence type="ECO:0000256" key="4">
    <source>
        <dbReference type="ARBA" id="ARBA00022630"/>
    </source>
</evidence>
<dbReference type="Gene3D" id="3.50.50.60">
    <property type="entry name" value="FAD/NAD(P)-binding domain"/>
    <property type="match status" value="1"/>
</dbReference>
<keyword evidence="7 12" id="KW-0560">Oxidoreductase</keyword>
<dbReference type="InterPro" id="IPR023209">
    <property type="entry name" value="DAO"/>
</dbReference>
<keyword evidence="5" id="KW-0274">FAD</keyword>
<dbReference type="PANTHER" id="PTHR11530">
    <property type="entry name" value="D-AMINO ACID OXIDASE"/>
    <property type="match status" value="1"/>
</dbReference>
<keyword evidence="13" id="KW-1185">Reference proteome</keyword>
<comment type="similarity">
    <text evidence="3">Belongs to the DAMOX/DASOX family.</text>
</comment>
<comment type="pathway">
    <text evidence="2">Cofactor biosynthesis; thiamine diphosphate biosynthesis.</text>
</comment>
<protein>
    <recommendedName>
        <fullName evidence="9">D-amino-acid oxidase</fullName>
        <ecNumber evidence="8">1.4.3.3</ecNumber>
    </recommendedName>
</protein>
<dbReference type="Proteomes" id="UP000838100">
    <property type="component" value="Unassembled WGS sequence"/>
</dbReference>
<dbReference type="InterPro" id="IPR006076">
    <property type="entry name" value="FAD-dep_OxRdtase"/>
</dbReference>
<dbReference type="PANTHER" id="PTHR11530:SF11">
    <property type="entry name" value="D-ASPARTATE OXIDASE"/>
    <property type="match status" value="1"/>
</dbReference>
<evidence type="ECO:0000256" key="10">
    <source>
        <dbReference type="ARBA" id="ARBA00049547"/>
    </source>
</evidence>
<evidence type="ECO:0000256" key="2">
    <source>
        <dbReference type="ARBA" id="ARBA00004948"/>
    </source>
</evidence>
<reference evidence="12" key="1">
    <citation type="submission" date="2021-12" db="EMBL/GenBank/DDBJ databases">
        <authorList>
            <person name="Rodrigo-Torres L."/>
            <person name="Arahal R. D."/>
            <person name="Lucena T."/>
        </authorList>
    </citation>
    <scope>NUCLEOTIDE SEQUENCE</scope>
    <source>
        <strain evidence="12">CECT 8267</strain>
    </source>
</reference>
<keyword evidence="4" id="KW-0285">Flavoprotein</keyword>
<dbReference type="InterPro" id="IPR012727">
    <property type="entry name" value="Gly_oxidase_ThiO"/>
</dbReference>
<evidence type="ECO:0000256" key="6">
    <source>
        <dbReference type="ARBA" id="ARBA00022977"/>
    </source>
</evidence>
<dbReference type="Pfam" id="PF01266">
    <property type="entry name" value="DAO"/>
    <property type="match status" value="1"/>
</dbReference>
<evidence type="ECO:0000313" key="12">
    <source>
        <dbReference type="EMBL" id="CAH0991550.1"/>
    </source>
</evidence>
<comment type="catalytic activity">
    <reaction evidence="10">
        <text>a D-alpha-amino acid + O2 + H2O = a 2-oxocarboxylate + H2O2 + NH4(+)</text>
        <dbReference type="Rhea" id="RHEA:21816"/>
        <dbReference type="ChEBI" id="CHEBI:15377"/>
        <dbReference type="ChEBI" id="CHEBI:15379"/>
        <dbReference type="ChEBI" id="CHEBI:16240"/>
        <dbReference type="ChEBI" id="CHEBI:28938"/>
        <dbReference type="ChEBI" id="CHEBI:35179"/>
        <dbReference type="ChEBI" id="CHEBI:59871"/>
        <dbReference type="EC" id="1.4.3.3"/>
    </reaction>
    <physiologicalReaction direction="left-to-right" evidence="10">
        <dbReference type="Rhea" id="RHEA:21817"/>
    </physiologicalReaction>
</comment>
<dbReference type="NCBIfam" id="TIGR02352">
    <property type="entry name" value="thiamin_ThiO"/>
    <property type="match status" value="1"/>
</dbReference>
<evidence type="ECO:0000259" key="11">
    <source>
        <dbReference type="Pfam" id="PF01266"/>
    </source>
</evidence>
<dbReference type="SUPFAM" id="SSF51905">
    <property type="entry name" value="FAD/NAD(P)-binding domain"/>
    <property type="match status" value="1"/>
</dbReference>
<dbReference type="Gene3D" id="3.30.9.10">
    <property type="entry name" value="D-Amino Acid Oxidase, subunit A, domain 2"/>
    <property type="match status" value="1"/>
</dbReference>
<evidence type="ECO:0000256" key="1">
    <source>
        <dbReference type="ARBA" id="ARBA00001974"/>
    </source>
</evidence>
<dbReference type="InterPro" id="IPR036188">
    <property type="entry name" value="FAD/NAD-bd_sf"/>
</dbReference>
<dbReference type="RefSeq" id="WP_237444195.1">
    <property type="nucleotide sequence ID" value="NZ_CAKLPX010000001.1"/>
</dbReference>